<dbReference type="EMBL" id="RRYP01003060">
    <property type="protein sequence ID" value="TNV84182.1"/>
    <property type="molecule type" value="Genomic_DNA"/>
</dbReference>
<accession>A0A8J8T6F2</accession>
<proteinExistence type="predicted"/>
<feature type="region of interest" description="Disordered" evidence="1">
    <location>
        <begin position="393"/>
        <end position="450"/>
    </location>
</feature>
<feature type="compositionally biased region" description="Low complexity" evidence="1">
    <location>
        <begin position="213"/>
        <end position="229"/>
    </location>
</feature>
<protein>
    <submittedName>
        <fullName evidence="2">Uncharacterized protein</fullName>
    </submittedName>
</protein>
<organism evidence="2 3">
    <name type="scientific">Halteria grandinella</name>
    <dbReference type="NCBI Taxonomy" id="5974"/>
    <lineage>
        <taxon>Eukaryota</taxon>
        <taxon>Sar</taxon>
        <taxon>Alveolata</taxon>
        <taxon>Ciliophora</taxon>
        <taxon>Intramacronucleata</taxon>
        <taxon>Spirotrichea</taxon>
        <taxon>Stichotrichia</taxon>
        <taxon>Sporadotrichida</taxon>
        <taxon>Halteriidae</taxon>
        <taxon>Halteria</taxon>
    </lineage>
</organism>
<reference evidence="2" key="1">
    <citation type="submission" date="2019-06" db="EMBL/GenBank/DDBJ databases">
        <authorList>
            <person name="Zheng W."/>
        </authorList>
    </citation>
    <scope>NUCLEOTIDE SEQUENCE</scope>
    <source>
        <strain evidence="2">QDHG01</strain>
    </source>
</reference>
<feature type="compositionally biased region" description="Polar residues" evidence="1">
    <location>
        <begin position="236"/>
        <end position="246"/>
    </location>
</feature>
<dbReference type="Proteomes" id="UP000785679">
    <property type="component" value="Unassembled WGS sequence"/>
</dbReference>
<name>A0A8J8T6F2_HALGN</name>
<feature type="region of interest" description="Disordered" evidence="1">
    <location>
        <begin position="61"/>
        <end position="127"/>
    </location>
</feature>
<sequence>MLDKSESRKMVDKEITAEAQPLIEIGKLTLKKSGKHKTADINAYQVRPEKSKIIKKVTIISREAQETNRDSSQIEIPKDVETNASPPLNKQGPKKKSIIKAASQEEDFPTMGSPELRRDSSHNKWKSQVGTKSQIMLKTDEMSQLQDHFQALGFIMVPIQDFSKTQGKLQLNSELIENLQKQLKNISIQNIQPSAHSSQRKRLSNRRASNAHSLPLLSPELQLQQTSSSPTPPPQYRQQRNNTASKKIAFQSNILKKMRKSNASSAFMDDKQRRMSVYQGQQPRVSIVSQGQVSSIGGKSGNSQLVNEEENVINERIERLKEKANAIQKPPKGKMRFIDYLAQKGSGSGDQIYLSNETQSIINQNGGEKIQEPVIEKIAKDSSDSSFERFYENNIKLDHPSPKKNGQNDKQSKEIKKLKVEKKQNSGEQPSPSRRKPNLQSPGIEMPRLSSVKSIRNLKVFKKAIGSF</sequence>
<keyword evidence="3" id="KW-1185">Reference proteome</keyword>
<feature type="region of interest" description="Disordered" evidence="1">
    <location>
        <begin position="191"/>
        <end position="246"/>
    </location>
</feature>
<gene>
    <name evidence="2" type="ORF">FGO68_gene13018</name>
</gene>
<evidence type="ECO:0000313" key="2">
    <source>
        <dbReference type="EMBL" id="TNV84182.1"/>
    </source>
</evidence>
<dbReference type="AlphaFoldDB" id="A0A8J8T6F2"/>
<evidence type="ECO:0000313" key="3">
    <source>
        <dbReference type="Proteomes" id="UP000785679"/>
    </source>
</evidence>
<evidence type="ECO:0000256" key="1">
    <source>
        <dbReference type="SAM" id="MobiDB-lite"/>
    </source>
</evidence>
<comment type="caution">
    <text evidence="2">The sequence shown here is derived from an EMBL/GenBank/DDBJ whole genome shotgun (WGS) entry which is preliminary data.</text>
</comment>
<feature type="compositionally biased region" description="Basic and acidic residues" evidence="1">
    <location>
        <begin position="393"/>
        <end position="425"/>
    </location>
</feature>